<accession>F4R7F9</accession>
<dbReference type="Proteomes" id="UP000001072">
    <property type="component" value="Unassembled WGS sequence"/>
</dbReference>
<dbReference type="VEuPathDB" id="FungiDB:MELLADRAFT_102178"/>
<proteinExistence type="predicted"/>
<dbReference type="GeneID" id="18921589"/>
<gene>
    <name evidence="2" type="ORF">MELLADRAFT_102178</name>
</gene>
<evidence type="ECO:0000313" key="3">
    <source>
        <dbReference type="Proteomes" id="UP000001072"/>
    </source>
</evidence>
<dbReference type="KEGG" id="mlr:MELLADRAFT_102178"/>
<dbReference type="AlphaFoldDB" id="F4R7F9"/>
<protein>
    <submittedName>
        <fullName evidence="2">Uncharacterized protein</fullName>
    </submittedName>
</protein>
<feature type="region of interest" description="Disordered" evidence="1">
    <location>
        <begin position="61"/>
        <end position="92"/>
    </location>
</feature>
<dbReference type="RefSeq" id="XP_007405428.1">
    <property type="nucleotide sequence ID" value="XM_007405366.1"/>
</dbReference>
<dbReference type="InParanoid" id="F4R7F9"/>
<dbReference type="OrthoDB" id="10486582at2759"/>
<keyword evidence="3" id="KW-1185">Reference proteome</keyword>
<name>F4R7F9_MELLP</name>
<sequence length="298" mass="33092">MSTPCKTAAHQIYHQMRMACPVCGIPSAYMDGFVSADMVDILQTKIGQSFTHATLPVPKTHRSKATQGTVYPHQKSKLSQIRPPTPYPGTGAGLQELIATTKLDDPQYGLHGNLEDVNQGVSNMFSSSGIGVPLSNENDIDMTSHAHTLATLQARVNRLVPRIVRFSPGNARLRKRFMEMTSKICLPCLNPQNSDSQTSLSECLEVNPNKEVYNTTNAMLRRIKDRLNGTKPRIVRFMPTNERLRDKFSALREGRMLRFIAMGQAAIASQYGGYRNKKFLALRDTATQHNAQLNLGCS</sequence>
<evidence type="ECO:0000256" key="1">
    <source>
        <dbReference type="SAM" id="MobiDB-lite"/>
    </source>
</evidence>
<reference evidence="3" key="1">
    <citation type="journal article" date="2011" name="Proc. Natl. Acad. Sci. U.S.A.">
        <title>Obligate biotrophy features unraveled by the genomic analysis of rust fungi.</title>
        <authorList>
            <person name="Duplessis S."/>
            <person name="Cuomo C.A."/>
            <person name="Lin Y.-C."/>
            <person name="Aerts A."/>
            <person name="Tisserant E."/>
            <person name="Veneault-Fourrey C."/>
            <person name="Joly D.L."/>
            <person name="Hacquard S."/>
            <person name="Amselem J."/>
            <person name="Cantarel B.L."/>
            <person name="Chiu R."/>
            <person name="Coutinho P.M."/>
            <person name="Feau N."/>
            <person name="Field M."/>
            <person name="Frey P."/>
            <person name="Gelhaye E."/>
            <person name="Goldberg J."/>
            <person name="Grabherr M.G."/>
            <person name="Kodira C.D."/>
            <person name="Kohler A."/>
            <person name="Kuees U."/>
            <person name="Lindquist E.A."/>
            <person name="Lucas S.M."/>
            <person name="Mago R."/>
            <person name="Mauceli E."/>
            <person name="Morin E."/>
            <person name="Murat C."/>
            <person name="Pangilinan J.L."/>
            <person name="Park R."/>
            <person name="Pearson M."/>
            <person name="Quesneville H."/>
            <person name="Rouhier N."/>
            <person name="Sakthikumar S."/>
            <person name="Salamov A.A."/>
            <person name="Schmutz J."/>
            <person name="Selles B."/>
            <person name="Shapiro H."/>
            <person name="Tanguay P."/>
            <person name="Tuskan G.A."/>
            <person name="Henrissat B."/>
            <person name="Van de Peer Y."/>
            <person name="Rouze P."/>
            <person name="Ellis J.G."/>
            <person name="Dodds P.N."/>
            <person name="Schein J.E."/>
            <person name="Zhong S."/>
            <person name="Hamelin R.C."/>
            <person name="Grigoriev I.V."/>
            <person name="Szabo L.J."/>
            <person name="Martin F."/>
        </authorList>
    </citation>
    <scope>NUCLEOTIDE SEQUENCE [LARGE SCALE GENOMIC DNA]</scope>
    <source>
        <strain evidence="3">98AG31 / pathotype 3-4-7</strain>
    </source>
</reference>
<dbReference type="EMBL" id="GL883092">
    <property type="protein sequence ID" value="EGG11793.1"/>
    <property type="molecule type" value="Genomic_DNA"/>
</dbReference>
<evidence type="ECO:0000313" key="2">
    <source>
        <dbReference type="EMBL" id="EGG11793.1"/>
    </source>
</evidence>
<dbReference type="HOGENOM" id="CLU_934067_0_0_1"/>
<organism evidence="3">
    <name type="scientific">Melampsora larici-populina (strain 98AG31 / pathotype 3-4-7)</name>
    <name type="common">Poplar leaf rust fungus</name>
    <dbReference type="NCBI Taxonomy" id="747676"/>
    <lineage>
        <taxon>Eukaryota</taxon>
        <taxon>Fungi</taxon>
        <taxon>Dikarya</taxon>
        <taxon>Basidiomycota</taxon>
        <taxon>Pucciniomycotina</taxon>
        <taxon>Pucciniomycetes</taxon>
        <taxon>Pucciniales</taxon>
        <taxon>Melampsoraceae</taxon>
        <taxon>Melampsora</taxon>
    </lineage>
</organism>